<evidence type="ECO:0000313" key="2">
    <source>
        <dbReference type="Proteomes" id="UP000192491"/>
    </source>
</evidence>
<evidence type="ECO:0000313" key="1">
    <source>
        <dbReference type="EMBL" id="OQX06693.1"/>
    </source>
</evidence>
<dbReference type="AlphaFoldDB" id="A0A1Y1QJ86"/>
<sequence>MENPIISMAQAKFVVISKHTRSLAMHVGNESHASFHTLVCRFLENDQDLFAAVIAPRDNPQRLAQRIVSFISAYLRVTDRATLEQEMLRCIESHLRQHALNAPPFPTR</sequence>
<protein>
    <submittedName>
        <fullName evidence="1">Uncharacterized protein</fullName>
    </submittedName>
</protein>
<reference evidence="1 2" key="1">
    <citation type="submission" date="2017-01" db="EMBL/GenBank/DDBJ databases">
        <title>Novel large sulfur bacteria in the metagenomes of groundwater-fed chemosynthetic microbial mats in the Lake Huron basin.</title>
        <authorList>
            <person name="Sharrar A.M."/>
            <person name="Flood B.E."/>
            <person name="Bailey J.V."/>
            <person name="Jones D.S."/>
            <person name="Biddanda B."/>
            <person name="Ruberg S.A."/>
            <person name="Marcus D.N."/>
            <person name="Dick G.J."/>
        </authorList>
    </citation>
    <scope>NUCLEOTIDE SEQUENCE [LARGE SCALE GENOMIC DNA]</scope>
    <source>
        <strain evidence="1">A8</strain>
    </source>
</reference>
<dbReference type="EMBL" id="MTEJ01000234">
    <property type="protein sequence ID" value="OQX06693.1"/>
    <property type="molecule type" value="Genomic_DNA"/>
</dbReference>
<organism evidence="1 2">
    <name type="scientific">Thiothrix lacustris</name>
    <dbReference type="NCBI Taxonomy" id="525917"/>
    <lineage>
        <taxon>Bacteria</taxon>
        <taxon>Pseudomonadati</taxon>
        <taxon>Pseudomonadota</taxon>
        <taxon>Gammaproteobacteria</taxon>
        <taxon>Thiotrichales</taxon>
        <taxon>Thiotrichaceae</taxon>
        <taxon>Thiothrix</taxon>
    </lineage>
</organism>
<comment type="caution">
    <text evidence="1">The sequence shown here is derived from an EMBL/GenBank/DDBJ whole genome shotgun (WGS) entry which is preliminary data.</text>
</comment>
<gene>
    <name evidence="1" type="ORF">BWK73_30335</name>
</gene>
<proteinExistence type="predicted"/>
<name>A0A1Y1QJ86_9GAMM</name>
<accession>A0A1Y1QJ86</accession>
<dbReference type="Proteomes" id="UP000192491">
    <property type="component" value="Unassembled WGS sequence"/>
</dbReference>